<dbReference type="PROSITE" id="PS51186">
    <property type="entry name" value="GNAT"/>
    <property type="match status" value="1"/>
</dbReference>
<dbReference type="InterPro" id="IPR016181">
    <property type="entry name" value="Acyl_CoA_acyltransferase"/>
</dbReference>
<dbReference type="GO" id="GO:0008080">
    <property type="term" value="F:N-acetyltransferase activity"/>
    <property type="evidence" value="ECO:0007669"/>
    <property type="project" value="InterPro"/>
</dbReference>
<accession>A0A542SR53</accession>
<organism evidence="2 3">
    <name type="scientific">Rarobacter incanus</name>
    <dbReference type="NCBI Taxonomy" id="153494"/>
    <lineage>
        <taxon>Bacteria</taxon>
        <taxon>Bacillati</taxon>
        <taxon>Actinomycetota</taxon>
        <taxon>Actinomycetes</taxon>
        <taxon>Micrococcales</taxon>
        <taxon>Rarobacteraceae</taxon>
        <taxon>Rarobacter</taxon>
    </lineage>
</organism>
<keyword evidence="2" id="KW-0808">Transferase</keyword>
<dbReference type="InterPro" id="IPR000182">
    <property type="entry name" value="GNAT_dom"/>
</dbReference>
<sequence>MSGSVETYRVRAMRASDLDTIVRLEQALFGKQAWSYAMLAEELGGPGRWYIVVTHRDLTSIGPDTVIGYAGLWFDGEVTQIMTVGVDVRHQGNGAGSILIEALVSRSVAIGAEAVLLEVAVGNDPALRLYGKYGFEQLGIRKRYYQPGDIDAVVMRLDLTDRYDKGQDL</sequence>
<dbReference type="SUPFAM" id="SSF55729">
    <property type="entry name" value="Acyl-CoA N-acyltransferases (Nat)"/>
    <property type="match status" value="1"/>
</dbReference>
<dbReference type="RefSeq" id="WP_142112836.1">
    <property type="nucleotide sequence ID" value="NZ_BAAATB010000006.1"/>
</dbReference>
<evidence type="ECO:0000313" key="2">
    <source>
        <dbReference type="EMBL" id="TQK77099.1"/>
    </source>
</evidence>
<dbReference type="Pfam" id="PF00583">
    <property type="entry name" value="Acetyltransf_1"/>
    <property type="match status" value="1"/>
</dbReference>
<dbReference type="AlphaFoldDB" id="A0A542SR53"/>
<dbReference type="OrthoDB" id="529907at2"/>
<feature type="domain" description="N-acetyltransferase" evidence="1">
    <location>
        <begin position="8"/>
        <end position="160"/>
    </location>
</feature>
<dbReference type="Proteomes" id="UP000316181">
    <property type="component" value="Unassembled WGS sequence"/>
</dbReference>
<dbReference type="CDD" id="cd04301">
    <property type="entry name" value="NAT_SF"/>
    <property type="match status" value="1"/>
</dbReference>
<reference evidence="2 3" key="1">
    <citation type="submission" date="2019-06" db="EMBL/GenBank/DDBJ databases">
        <title>Sequencing the genomes of 1000 actinobacteria strains.</title>
        <authorList>
            <person name="Klenk H.-P."/>
        </authorList>
    </citation>
    <scope>NUCLEOTIDE SEQUENCE [LARGE SCALE GENOMIC DNA]</scope>
    <source>
        <strain evidence="2 3">DSM 10596</strain>
    </source>
</reference>
<evidence type="ECO:0000313" key="3">
    <source>
        <dbReference type="Proteomes" id="UP000316181"/>
    </source>
</evidence>
<dbReference type="InterPro" id="IPR006464">
    <property type="entry name" value="AcTrfase_RimI/Ard1"/>
</dbReference>
<keyword evidence="3" id="KW-1185">Reference proteome</keyword>
<dbReference type="Gene3D" id="3.40.630.30">
    <property type="match status" value="1"/>
</dbReference>
<dbReference type="InterPro" id="IPR050276">
    <property type="entry name" value="MshD_Acetyltransferase"/>
</dbReference>
<protein>
    <submittedName>
        <fullName evidence="2">Ribosomal-protein-alanine N-acetyltransferase</fullName>
    </submittedName>
</protein>
<comment type="caution">
    <text evidence="2">The sequence shown here is derived from an EMBL/GenBank/DDBJ whole genome shotgun (WGS) entry which is preliminary data.</text>
</comment>
<proteinExistence type="predicted"/>
<dbReference type="EMBL" id="VFNV01000001">
    <property type="protein sequence ID" value="TQK77099.1"/>
    <property type="molecule type" value="Genomic_DNA"/>
</dbReference>
<name>A0A542SR53_9MICO</name>
<dbReference type="PANTHER" id="PTHR43617">
    <property type="entry name" value="L-AMINO ACID N-ACETYLTRANSFERASE"/>
    <property type="match status" value="1"/>
</dbReference>
<evidence type="ECO:0000259" key="1">
    <source>
        <dbReference type="PROSITE" id="PS51186"/>
    </source>
</evidence>
<gene>
    <name evidence="2" type="ORF">FB389_1814</name>
</gene>
<dbReference type="NCBIfam" id="TIGR01575">
    <property type="entry name" value="rimI"/>
    <property type="match status" value="1"/>
</dbReference>